<evidence type="ECO:0000256" key="3">
    <source>
        <dbReference type="ARBA" id="ARBA00022692"/>
    </source>
</evidence>
<feature type="transmembrane region" description="Helical" evidence="6">
    <location>
        <begin position="43"/>
        <end position="61"/>
    </location>
</feature>
<feature type="transmembrane region" description="Helical" evidence="6">
    <location>
        <begin position="166"/>
        <end position="187"/>
    </location>
</feature>
<organism evidence="8 9">
    <name type="scientific">Succiniclasticum ruminis</name>
    <dbReference type="NCBI Taxonomy" id="40841"/>
    <lineage>
        <taxon>Bacteria</taxon>
        <taxon>Bacillati</taxon>
        <taxon>Bacillota</taxon>
        <taxon>Negativicutes</taxon>
        <taxon>Acidaminococcales</taxon>
        <taxon>Acidaminococcaceae</taxon>
        <taxon>Succiniclasticum</taxon>
    </lineage>
</organism>
<reference evidence="9" key="1">
    <citation type="submission" date="2016-10" db="EMBL/GenBank/DDBJ databases">
        <authorList>
            <person name="Varghese N."/>
            <person name="Submissions S."/>
        </authorList>
    </citation>
    <scope>NUCLEOTIDE SEQUENCE [LARGE SCALE GENOMIC DNA]</scope>
    <source>
        <strain evidence="9">DSM 11005</strain>
    </source>
</reference>
<feature type="transmembrane region" description="Helical" evidence="6">
    <location>
        <begin position="199"/>
        <end position="217"/>
    </location>
</feature>
<comment type="subcellular location">
    <subcellularLocation>
        <location evidence="1 6">Cell membrane</location>
        <topology evidence="1 6">Multi-pass membrane protein</topology>
    </subcellularLocation>
</comment>
<dbReference type="GO" id="GO:0005886">
    <property type="term" value="C:plasma membrane"/>
    <property type="evidence" value="ECO:0007669"/>
    <property type="project" value="UniProtKB-SubCell"/>
</dbReference>
<evidence type="ECO:0000313" key="8">
    <source>
        <dbReference type="EMBL" id="SDC40906.1"/>
    </source>
</evidence>
<dbReference type="EMBL" id="FMYW01000007">
    <property type="protein sequence ID" value="SDC40906.1"/>
    <property type="molecule type" value="Genomic_DNA"/>
</dbReference>
<evidence type="ECO:0000259" key="7">
    <source>
        <dbReference type="Pfam" id="PF09335"/>
    </source>
</evidence>
<evidence type="ECO:0000313" key="9">
    <source>
        <dbReference type="Proteomes" id="UP000198943"/>
    </source>
</evidence>
<dbReference type="InterPro" id="IPR032816">
    <property type="entry name" value="VTT_dom"/>
</dbReference>
<feature type="transmembrane region" description="Helical" evidence="6">
    <location>
        <begin position="12"/>
        <end position="31"/>
    </location>
</feature>
<feature type="domain" description="VTT" evidence="7">
    <location>
        <begin position="70"/>
        <end position="189"/>
    </location>
</feature>
<evidence type="ECO:0000256" key="1">
    <source>
        <dbReference type="ARBA" id="ARBA00004651"/>
    </source>
</evidence>
<feature type="transmembrane region" description="Helical" evidence="6">
    <location>
        <begin position="73"/>
        <end position="106"/>
    </location>
</feature>
<keyword evidence="9" id="KW-1185">Reference proteome</keyword>
<gene>
    <name evidence="8" type="ORF">SAMN04487864_1075</name>
</gene>
<dbReference type="PANTHER" id="PTHR12677:SF59">
    <property type="entry name" value="GOLGI APPARATUS MEMBRANE PROTEIN TVP38-RELATED"/>
    <property type="match status" value="1"/>
</dbReference>
<dbReference type="Pfam" id="PF09335">
    <property type="entry name" value="VTT_dom"/>
    <property type="match status" value="1"/>
</dbReference>
<evidence type="ECO:0000256" key="6">
    <source>
        <dbReference type="RuleBase" id="RU366058"/>
    </source>
</evidence>
<dbReference type="OrthoDB" id="9812980at2"/>
<dbReference type="PANTHER" id="PTHR12677">
    <property type="entry name" value="GOLGI APPARATUS MEMBRANE PROTEIN TVP38-RELATED"/>
    <property type="match status" value="1"/>
</dbReference>
<protein>
    <recommendedName>
        <fullName evidence="6">TVP38/TMEM64 family membrane protein</fullName>
    </recommendedName>
</protein>
<dbReference type="Proteomes" id="UP000198943">
    <property type="component" value="Unassembled WGS sequence"/>
</dbReference>
<evidence type="ECO:0000256" key="2">
    <source>
        <dbReference type="ARBA" id="ARBA00022475"/>
    </source>
</evidence>
<accession>A0A1G6LE97</accession>
<comment type="similarity">
    <text evidence="6">Belongs to the TVP38/TMEM64 family.</text>
</comment>
<keyword evidence="3 6" id="KW-0812">Transmembrane</keyword>
<keyword evidence="4 6" id="KW-1133">Transmembrane helix</keyword>
<keyword evidence="5 6" id="KW-0472">Membrane</keyword>
<name>A0A1G6LE97_9FIRM</name>
<evidence type="ECO:0000256" key="4">
    <source>
        <dbReference type="ARBA" id="ARBA00022989"/>
    </source>
</evidence>
<keyword evidence="2 6" id="KW-1003">Cell membrane</keyword>
<evidence type="ECO:0000256" key="5">
    <source>
        <dbReference type="ARBA" id="ARBA00023136"/>
    </source>
</evidence>
<dbReference type="InterPro" id="IPR015414">
    <property type="entry name" value="TMEM64"/>
</dbReference>
<sequence length="227" mass="25168">MKHNCFLFLRRHRHALLLIIYLLIIAALWYLPGVFHPKSVEDVRRWVMGFGVWGPLVYVLLYTVRPLLLFPSLLLNVAAGILFPPVVGIPCLLAGGLGSAALLFYMARTGIGSEFFDLHGGKWGTRIHHYLSDSAKNFQRMLWLRTVPLFPYDVISLVAGCTKMKFATFAVTTLLGMVPGAIAYNILGDALGGNSGLTLSALMIVVAFGIPLAFWYFGGERKQLKLK</sequence>
<proteinExistence type="inferred from homology"/>
<dbReference type="AlphaFoldDB" id="A0A1G6LE97"/>